<dbReference type="InterPro" id="IPR005474">
    <property type="entry name" value="Transketolase_N"/>
</dbReference>
<dbReference type="SUPFAM" id="SSF52518">
    <property type="entry name" value="Thiamin diphosphate-binding fold (THDP-binding)"/>
    <property type="match status" value="1"/>
</dbReference>
<feature type="non-terminal residue" evidence="5">
    <location>
        <position position="1"/>
    </location>
</feature>
<evidence type="ECO:0000256" key="2">
    <source>
        <dbReference type="ARBA" id="ARBA00007131"/>
    </source>
</evidence>
<sequence>VGGQLDISIPGVEYNTGSLGHALGICAGFAFASKLDGRKNQSIALIGDAECDEGAIWEAILFAAEHKLDNLICIVDRNRLSVMKIIESEVVFGDFEKKMSLFDWDCKEIDGHNYHDIFSALEYSKNSKKPLMLLANTIKGKGVSFMENITKWHHSVPTAKEVKLAKKELQL</sequence>
<dbReference type="InterPro" id="IPR029061">
    <property type="entry name" value="THDP-binding"/>
</dbReference>
<dbReference type="Pfam" id="PF00456">
    <property type="entry name" value="Transketolase_N"/>
    <property type="match status" value="1"/>
</dbReference>
<evidence type="ECO:0000259" key="4">
    <source>
        <dbReference type="Pfam" id="PF00456"/>
    </source>
</evidence>
<dbReference type="PANTHER" id="PTHR47514">
    <property type="entry name" value="TRANSKETOLASE N-TERMINAL SECTION-RELATED"/>
    <property type="match status" value="1"/>
</dbReference>
<organism evidence="5">
    <name type="scientific">marine metagenome</name>
    <dbReference type="NCBI Taxonomy" id="408172"/>
    <lineage>
        <taxon>unclassified sequences</taxon>
        <taxon>metagenomes</taxon>
        <taxon>ecological metagenomes</taxon>
    </lineage>
</organism>
<keyword evidence="3" id="KW-0786">Thiamine pyrophosphate</keyword>
<feature type="domain" description="Transketolase N-terminal" evidence="4">
    <location>
        <begin position="9"/>
        <end position="169"/>
    </location>
</feature>
<name>A0A382TXX0_9ZZZZ</name>
<evidence type="ECO:0000313" key="5">
    <source>
        <dbReference type="EMBL" id="SVD26552.1"/>
    </source>
</evidence>
<accession>A0A382TXX0</accession>
<dbReference type="PANTHER" id="PTHR47514:SF1">
    <property type="entry name" value="TRANSKETOLASE N-TERMINAL SECTION-RELATED"/>
    <property type="match status" value="1"/>
</dbReference>
<protein>
    <recommendedName>
        <fullName evidence="4">Transketolase N-terminal domain-containing protein</fullName>
    </recommendedName>
</protein>
<evidence type="ECO:0000256" key="1">
    <source>
        <dbReference type="ARBA" id="ARBA00001964"/>
    </source>
</evidence>
<comment type="cofactor">
    <cofactor evidence="1">
        <name>thiamine diphosphate</name>
        <dbReference type="ChEBI" id="CHEBI:58937"/>
    </cofactor>
</comment>
<evidence type="ECO:0000256" key="3">
    <source>
        <dbReference type="ARBA" id="ARBA00023052"/>
    </source>
</evidence>
<gene>
    <name evidence="5" type="ORF">METZ01_LOCUS379406</name>
</gene>
<proteinExistence type="inferred from homology"/>
<comment type="similarity">
    <text evidence="2">Belongs to the transketolase family.</text>
</comment>
<dbReference type="Gene3D" id="3.40.50.970">
    <property type="match status" value="1"/>
</dbReference>
<reference evidence="5" key="1">
    <citation type="submission" date="2018-05" db="EMBL/GenBank/DDBJ databases">
        <authorList>
            <person name="Lanie J.A."/>
            <person name="Ng W.-L."/>
            <person name="Kazmierczak K.M."/>
            <person name="Andrzejewski T.M."/>
            <person name="Davidsen T.M."/>
            <person name="Wayne K.J."/>
            <person name="Tettelin H."/>
            <person name="Glass J.I."/>
            <person name="Rusch D."/>
            <person name="Podicherti R."/>
            <person name="Tsui H.-C.T."/>
            <person name="Winkler M.E."/>
        </authorList>
    </citation>
    <scope>NUCLEOTIDE SEQUENCE</scope>
</reference>
<dbReference type="EMBL" id="UINC01139788">
    <property type="protein sequence ID" value="SVD26552.1"/>
    <property type="molecule type" value="Genomic_DNA"/>
</dbReference>
<dbReference type="AlphaFoldDB" id="A0A382TXX0"/>